<sequence length="719" mass="77409">MIWTVPLLVTVAVLGVLALSFVHRRVNLFVSRIALSAFGDYVVDSPRSNRQRDRMRAAHAGGTHRVYAARTLFYAAVLGVSGSVLGIYLAAGTLVFMDVNAETIRGTLPEPLSFLGELARLSAIEPLELFGLLLLSSATIGSGLAIGVYVLRWGLLSERASSRAAAIDATLPRTVAFVYALSRSGMAFPTVMRTLAENEDVYGEAATELAVAVRDMNTFGTDVLTALRRTARHTPSENLEEFAENLASVLGSGRSLPEYLHDQYERYQEESESRQEQYLELLSTFAEAYVTVLVAGPLFFITILVVVGLVLQDTIPILRVIVYAGLPLATAGFVVYVDSVTRTIGTDRTSLSDATDAIVPGRFTALGAIRGGSGSNVGATDGGVEDSRTGGERRAHDHQRERLEQYDRLRRTLGWARRPGELLLRRPILSLALTLPVAGVWIWTSTTPLSATSPIGVVRAVDDAVVQSTILVGLVYAALYEVQKRRTRRMESAVPDFLDRLASVNDAGMTVVESLERVADSDLDELTPELERTWRDVQWGSDVESALYRLERRVRSPLVSRSVALIVNAMSASGDVAPVLSIAADETRAARRLRRERRQVMLTYLIVIYISFLVFLGIIASLTLAFIPAIEQAAGSGVGEGISGGTPGGVGGVGNIAEGFGDVDIAGYELIFYHAAIIQGICSGAVAGQLGEGDLRDGVKHAVILLVLTFVSVVAMGLA</sequence>
<dbReference type="PANTHER" id="PTHR35402">
    <property type="entry name" value="INTEGRAL MEMBRANE PROTEIN-RELATED"/>
    <property type="match status" value="1"/>
</dbReference>
<evidence type="ECO:0000256" key="1">
    <source>
        <dbReference type="ARBA" id="ARBA00004651"/>
    </source>
</evidence>
<keyword evidence="10" id="KW-1185">Reference proteome</keyword>
<evidence type="ECO:0000256" key="4">
    <source>
        <dbReference type="ARBA" id="ARBA00022989"/>
    </source>
</evidence>
<keyword evidence="4 7" id="KW-1133">Transmembrane helix</keyword>
<evidence type="ECO:0000313" key="10">
    <source>
        <dbReference type="Proteomes" id="UP001596296"/>
    </source>
</evidence>
<feature type="transmembrane region" description="Helical" evidence="7">
    <location>
        <begin position="464"/>
        <end position="482"/>
    </location>
</feature>
<feature type="transmembrane region" description="Helical" evidence="7">
    <location>
        <begin position="601"/>
        <end position="627"/>
    </location>
</feature>
<feature type="transmembrane region" description="Helical" evidence="7">
    <location>
        <begin position="427"/>
        <end position="444"/>
    </location>
</feature>
<evidence type="ECO:0000256" key="7">
    <source>
        <dbReference type="SAM" id="Phobius"/>
    </source>
</evidence>
<organism evidence="9 10">
    <name type="scientific">Halopenitus salinus</name>
    <dbReference type="NCBI Taxonomy" id="1198295"/>
    <lineage>
        <taxon>Archaea</taxon>
        <taxon>Methanobacteriati</taxon>
        <taxon>Methanobacteriota</taxon>
        <taxon>Stenosarchaea group</taxon>
        <taxon>Halobacteria</taxon>
        <taxon>Halobacteriales</taxon>
        <taxon>Haloferacaceae</taxon>
        <taxon>Halopenitus</taxon>
    </lineage>
</organism>
<feature type="compositionally biased region" description="Basic and acidic residues" evidence="6">
    <location>
        <begin position="385"/>
        <end position="401"/>
    </location>
</feature>
<evidence type="ECO:0000256" key="5">
    <source>
        <dbReference type="ARBA" id="ARBA00023136"/>
    </source>
</evidence>
<dbReference type="Proteomes" id="UP001596296">
    <property type="component" value="Unassembled WGS sequence"/>
</dbReference>
<dbReference type="InterPro" id="IPR042094">
    <property type="entry name" value="T2SS_GspF_sf"/>
</dbReference>
<dbReference type="PANTHER" id="PTHR35402:SF1">
    <property type="entry name" value="TYPE II SECRETION SYSTEM PROTEIN GSPF DOMAIN-CONTAINING PROTEIN"/>
    <property type="match status" value="1"/>
</dbReference>
<comment type="caution">
    <text evidence="9">The sequence shown here is derived from an EMBL/GenBank/DDBJ whole genome shotgun (WGS) entry which is preliminary data.</text>
</comment>
<evidence type="ECO:0000256" key="6">
    <source>
        <dbReference type="SAM" id="MobiDB-lite"/>
    </source>
</evidence>
<dbReference type="EMBL" id="JBHSXL010000009">
    <property type="protein sequence ID" value="MFC6893541.1"/>
    <property type="molecule type" value="Genomic_DNA"/>
</dbReference>
<dbReference type="Gene3D" id="1.20.81.30">
    <property type="entry name" value="Type II secretion system (T2SS), domain F"/>
    <property type="match status" value="1"/>
</dbReference>
<feature type="region of interest" description="Disordered" evidence="6">
    <location>
        <begin position="376"/>
        <end position="401"/>
    </location>
</feature>
<dbReference type="Pfam" id="PF00482">
    <property type="entry name" value="T2SSF"/>
    <property type="match status" value="2"/>
</dbReference>
<evidence type="ECO:0000256" key="2">
    <source>
        <dbReference type="ARBA" id="ARBA00022475"/>
    </source>
</evidence>
<name>A0ABD5UZ85_9EURY</name>
<evidence type="ECO:0000256" key="3">
    <source>
        <dbReference type="ARBA" id="ARBA00022692"/>
    </source>
</evidence>
<feature type="transmembrane region" description="Helical" evidence="7">
    <location>
        <begin position="67"/>
        <end position="91"/>
    </location>
</feature>
<protein>
    <submittedName>
        <fullName evidence="9">Type II secretion system F family protein</fullName>
    </submittedName>
</protein>
<feature type="transmembrane region" description="Helical" evidence="7">
    <location>
        <begin position="129"/>
        <end position="151"/>
    </location>
</feature>
<keyword evidence="2" id="KW-1003">Cell membrane</keyword>
<dbReference type="GO" id="GO:0005886">
    <property type="term" value="C:plasma membrane"/>
    <property type="evidence" value="ECO:0007669"/>
    <property type="project" value="UniProtKB-SubCell"/>
</dbReference>
<accession>A0ABD5UZ85</accession>
<evidence type="ECO:0000259" key="8">
    <source>
        <dbReference type="Pfam" id="PF00482"/>
    </source>
</evidence>
<proteinExistence type="predicted"/>
<reference evidence="9 10" key="1">
    <citation type="journal article" date="2019" name="Int. J. Syst. Evol. Microbiol.">
        <title>The Global Catalogue of Microorganisms (GCM) 10K type strain sequencing project: providing services to taxonomists for standard genome sequencing and annotation.</title>
        <authorList>
            <consortium name="The Broad Institute Genomics Platform"/>
            <consortium name="The Broad Institute Genome Sequencing Center for Infectious Disease"/>
            <person name="Wu L."/>
            <person name="Ma J."/>
        </authorList>
    </citation>
    <scope>NUCLEOTIDE SEQUENCE [LARGE SCALE GENOMIC DNA]</scope>
    <source>
        <strain evidence="9 10">SKJ47</strain>
    </source>
</reference>
<keyword evidence="3 7" id="KW-0812">Transmembrane</keyword>
<feature type="transmembrane region" description="Helical" evidence="7">
    <location>
        <begin position="670"/>
        <end position="690"/>
    </location>
</feature>
<dbReference type="AlphaFoldDB" id="A0ABD5UZ85"/>
<keyword evidence="5 7" id="KW-0472">Membrane</keyword>
<feature type="domain" description="Type II secretion system protein GspF" evidence="8">
    <location>
        <begin position="179"/>
        <end position="302"/>
    </location>
</feature>
<feature type="transmembrane region" description="Helical" evidence="7">
    <location>
        <begin position="702"/>
        <end position="718"/>
    </location>
</feature>
<evidence type="ECO:0000313" key="9">
    <source>
        <dbReference type="EMBL" id="MFC6893541.1"/>
    </source>
</evidence>
<feature type="transmembrane region" description="Helical" evidence="7">
    <location>
        <begin position="317"/>
        <end position="337"/>
    </location>
</feature>
<comment type="subcellular location">
    <subcellularLocation>
        <location evidence="1">Cell membrane</location>
        <topology evidence="1">Multi-pass membrane protein</topology>
    </subcellularLocation>
</comment>
<dbReference type="InterPro" id="IPR018076">
    <property type="entry name" value="T2SS_GspF_dom"/>
</dbReference>
<feature type="transmembrane region" description="Helical" evidence="7">
    <location>
        <begin position="288"/>
        <end position="311"/>
    </location>
</feature>
<feature type="domain" description="Type II secretion system protein GspF" evidence="8">
    <location>
        <begin position="497"/>
        <end position="622"/>
    </location>
</feature>
<dbReference type="InterPro" id="IPR056569">
    <property type="entry name" value="ArlJ-like"/>
</dbReference>
<dbReference type="RefSeq" id="WP_379745616.1">
    <property type="nucleotide sequence ID" value="NZ_JBHSVN010000001.1"/>
</dbReference>
<gene>
    <name evidence="9" type="ORF">ACFQE9_13130</name>
</gene>